<dbReference type="Pfam" id="PF13181">
    <property type="entry name" value="TPR_8"/>
    <property type="match status" value="1"/>
</dbReference>
<dbReference type="InterPro" id="IPR011990">
    <property type="entry name" value="TPR-like_helical_dom_sf"/>
</dbReference>
<reference evidence="1" key="1">
    <citation type="submission" date="2021-02" db="EMBL/GenBank/DDBJ databases">
        <authorList>
            <person name="Nowell W R."/>
        </authorList>
    </citation>
    <scope>NUCLEOTIDE SEQUENCE</scope>
</reference>
<dbReference type="Proteomes" id="UP000663829">
    <property type="component" value="Unassembled WGS sequence"/>
</dbReference>
<name>A0A815FAL5_9BILA</name>
<proteinExistence type="predicted"/>
<dbReference type="EMBL" id="CAJNOQ010013479">
    <property type="protein sequence ID" value="CAF1322482.1"/>
    <property type="molecule type" value="Genomic_DNA"/>
</dbReference>
<sequence>GKHIFRKEKFAKIAACRQVNIDLLISLRFYIFDLYKQLQYEHGKQFPSSSSASLLSDLKLYRGQLMATDELDSIRKEIELHCSGDYDSLNTSDYVPNDEWFSPVFDHNEKESVLFKIEIPSSSLTATKPFANISHLSHLDENETLLMMRSVFKLMNIYYEEVNNVYVIQLSLVLDAYSEVKAPTLYLQIIETGTWLSVVPTYALLYFLYPVDVNKRFSICETMFNSLINQFALDSSKIIFQATCYIGLGWTFLNKQDYNSALKKIYVLCFNCLGMIYEQKMFDYDKAMEYYTKASELVDDCGIQINKYASHNNFRNIPLVNIAVLYNRQGNAHLAWETYKRLGINSDDYNFKNGVAFEEPYSANC</sequence>
<gene>
    <name evidence="1" type="ORF">GPM918_LOCUS29544</name>
    <name evidence="2" type="ORF">SRO942_LOCUS30127</name>
</gene>
<evidence type="ECO:0000313" key="2">
    <source>
        <dbReference type="EMBL" id="CAF4169436.1"/>
    </source>
</evidence>
<dbReference type="SUPFAM" id="SSF48452">
    <property type="entry name" value="TPR-like"/>
    <property type="match status" value="1"/>
</dbReference>
<accession>A0A815FAL5</accession>
<dbReference type="Gene3D" id="1.25.40.10">
    <property type="entry name" value="Tetratricopeptide repeat domain"/>
    <property type="match status" value="1"/>
</dbReference>
<organism evidence="1 3">
    <name type="scientific">Didymodactylos carnosus</name>
    <dbReference type="NCBI Taxonomy" id="1234261"/>
    <lineage>
        <taxon>Eukaryota</taxon>
        <taxon>Metazoa</taxon>
        <taxon>Spiralia</taxon>
        <taxon>Gnathifera</taxon>
        <taxon>Rotifera</taxon>
        <taxon>Eurotatoria</taxon>
        <taxon>Bdelloidea</taxon>
        <taxon>Philodinida</taxon>
        <taxon>Philodinidae</taxon>
        <taxon>Didymodactylos</taxon>
    </lineage>
</organism>
<dbReference type="EMBL" id="CAJOBC010048478">
    <property type="protein sequence ID" value="CAF4169436.1"/>
    <property type="molecule type" value="Genomic_DNA"/>
</dbReference>
<evidence type="ECO:0000313" key="1">
    <source>
        <dbReference type="EMBL" id="CAF1322482.1"/>
    </source>
</evidence>
<dbReference type="AlphaFoldDB" id="A0A815FAL5"/>
<dbReference type="Proteomes" id="UP000681722">
    <property type="component" value="Unassembled WGS sequence"/>
</dbReference>
<dbReference type="SUPFAM" id="SSF56399">
    <property type="entry name" value="ADP-ribosylation"/>
    <property type="match status" value="1"/>
</dbReference>
<evidence type="ECO:0000313" key="3">
    <source>
        <dbReference type="Proteomes" id="UP000663829"/>
    </source>
</evidence>
<comment type="caution">
    <text evidence="1">The sequence shown here is derived from an EMBL/GenBank/DDBJ whole genome shotgun (WGS) entry which is preliminary data.</text>
</comment>
<feature type="non-terminal residue" evidence="1">
    <location>
        <position position="1"/>
    </location>
</feature>
<dbReference type="InterPro" id="IPR019734">
    <property type="entry name" value="TPR_rpt"/>
</dbReference>
<keyword evidence="3" id="KW-1185">Reference proteome</keyword>
<protein>
    <submittedName>
        <fullName evidence="1">Uncharacterized protein</fullName>
    </submittedName>
</protein>